<feature type="compositionally biased region" description="Basic and acidic residues" evidence="1">
    <location>
        <begin position="674"/>
        <end position="697"/>
    </location>
</feature>
<dbReference type="PROSITE" id="PS50994">
    <property type="entry name" value="INTEGRASE"/>
    <property type="match status" value="1"/>
</dbReference>
<dbReference type="InterPro" id="IPR012337">
    <property type="entry name" value="RNaseH-like_sf"/>
</dbReference>
<dbReference type="SUPFAM" id="SSF53098">
    <property type="entry name" value="Ribonuclease H-like"/>
    <property type="match status" value="1"/>
</dbReference>
<gene>
    <name evidence="3" type="ORF">OB236_22365</name>
</gene>
<dbReference type="Pfam" id="PF09299">
    <property type="entry name" value="Mu-transpos_C"/>
    <property type="match status" value="1"/>
</dbReference>
<name>A0ABT2ULD9_9BACL</name>
<dbReference type="EMBL" id="JAOQIO010000086">
    <property type="protein sequence ID" value="MCU6794861.1"/>
    <property type="molecule type" value="Genomic_DNA"/>
</dbReference>
<sequence length="697" mass="80611">MISLTLRLDDEFMLQGIKHVIFSLDPPNVKILRTDGKHQAREITLASLFKDPTFELINTTKKNVIKEMKKEQKRHLAVLDTLTPNVRDLVSSRYEKIKPVILYEKVKEGDLLANITFHGLFKCYLRENETILDISKETLLKRIHEQDENKLSPRQLKRYLRSYNENGMNGLVRKSYVNPAVRKDTTMVEICHPSNKDFVLDVLYLRLDEAYGSILKDAIENHYLKKRKVSISYLVEHIIAVKCDSKKLKPLGYDTVYHILKKELNPQIKDRMREGTAASEVYDPVARGFSNTFAQTPLHIIELDHTRLDMDIIDGESGVNLGRPWITLGIDVFSRKIWCMHISFEAPSANKVRKAIEFGIFFKDAKERYGTQNDWDIQGIPAIIYMDNGSDFKSQDVQRMITETLEAEVMYRPGRTPHYGATIERLVKTLNHYIHNLPGTRKSNPKDLGEYDAETEAIFTLENIIELLTGYIVDVYHHTSHEALPLEYPTPATMYYHGLEIRGDVQFVPREYEDYFRMELLPTRKKSYTRDGIRESNVYYASNETSKFISRQRKNYIVKYDIEDISKIYLLDTDSKTYIEVPAQLPPAAELQRMNQKTYKLILKDLRAKGIINKDQIPGAKDIIAGKRQLQEKMKEMIKSNKNVRQKALKAGFHLAPGPVPQTQAVVQPSSKSSRIEELRNKVNHTREQRRNGDAGS</sequence>
<feature type="compositionally biased region" description="Polar residues" evidence="1">
    <location>
        <begin position="661"/>
        <end position="673"/>
    </location>
</feature>
<evidence type="ECO:0000256" key="1">
    <source>
        <dbReference type="SAM" id="MobiDB-lite"/>
    </source>
</evidence>
<evidence type="ECO:0000259" key="2">
    <source>
        <dbReference type="PROSITE" id="PS50994"/>
    </source>
</evidence>
<dbReference type="InterPro" id="IPR001584">
    <property type="entry name" value="Integrase_cat-core"/>
</dbReference>
<comment type="caution">
    <text evidence="3">The sequence shown here is derived from an EMBL/GenBank/DDBJ whole genome shotgun (WGS) entry which is preliminary data.</text>
</comment>
<evidence type="ECO:0000313" key="4">
    <source>
        <dbReference type="Proteomes" id="UP001652445"/>
    </source>
</evidence>
<keyword evidence="4" id="KW-1185">Reference proteome</keyword>
<organism evidence="3 4">
    <name type="scientific">Paenibacillus baimaensis</name>
    <dbReference type="NCBI Taxonomy" id="2982185"/>
    <lineage>
        <taxon>Bacteria</taxon>
        <taxon>Bacillati</taxon>
        <taxon>Bacillota</taxon>
        <taxon>Bacilli</taxon>
        <taxon>Bacillales</taxon>
        <taxon>Paenibacillaceae</taxon>
        <taxon>Paenibacillus</taxon>
    </lineage>
</organism>
<dbReference type="RefSeq" id="WP_262685952.1">
    <property type="nucleotide sequence ID" value="NZ_JAOQIO010000086.1"/>
</dbReference>
<dbReference type="InterPro" id="IPR015378">
    <property type="entry name" value="Transposase-like_Mu_C"/>
</dbReference>
<accession>A0ABT2ULD9</accession>
<dbReference type="InterPro" id="IPR036397">
    <property type="entry name" value="RNaseH_sf"/>
</dbReference>
<protein>
    <submittedName>
        <fullName evidence="3">Transposase family protein</fullName>
    </submittedName>
</protein>
<dbReference type="Gene3D" id="3.30.420.10">
    <property type="entry name" value="Ribonuclease H-like superfamily/Ribonuclease H"/>
    <property type="match status" value="1"/>
</dbReference>
<reference evidence="3 4" key="1">
    <citation type="submission" date="2022-09" db="EMBL/GenBank/DDBJ databases">
        <authorList>
            <person name="Han X.L."/>
            <person name="Wang Q."/>
            <person name="Lu T."/>
        </authorList>
    </citation>
    <scope>NUCLEOTIDE SEQUENCE [LARGE SCALE GENOMIC DNA]</scope>
    <source>
        <strain evidence="3 4">WQ 127069</strain>
    </source>
</reference>
<proteinExistence type="predicted"/>
<feature type="domain" description="Integrase catalytic" evidence="2">
    <location>
        <begin position="293"/>
        <end position="493"/>
    </location>
</feature>
<feature type="region of interest" description="Disordered" evidence="1">
    <location>
        <begin position="654"/>
        <end position="697"/>
    </location>
</feature>
<evidence type="ECO:0000313" key="3">
    <source>
        <dbReference type="EMBL" id="MCU6794861.1"/>
    </source>
</evidence>
<dbReference type="Proteomes" id="UP001652445">
    <property type="component" value="Unassembled WGS sequence"/>
</dbReference>